<protein>
    <submittedName>
        <fullName evidence="3">Uncharacterized protein</fullName>
    </submittedName>
</protein>
<dbReference type="Proteomes" id="UP000824782">
    <property type="component" value="Unassembled WGS sequence"/>
</dbReference>
<comment type="caution">
    <text evidence="3">The sequence shown here is derived from an EMBL/GenBank/DDBJ whole genome shotgun (WGS) entry which is preliminary data.</text>
</comment>
<keyword evidence="1" id="KW-0812">Transmembrane</keyword>
<feature type="signal peptide" evidence="2">
    <location>
        <begin position="1"/>
        <end position="20"/>
    </location>
</feature>
<keyword evidence="4" id="KW-1185">Reference proteome</keyword>
<gene>
    <name evidence="3" type="ORF">GDO81_003230</name>
</gene>
<keyword evidence="2" id="KW-0732">Signal</keyword>
<dbReference type="AlphaFoldDB" id="A0AAV6ZX11"/>
<sequence>MASYLPILLLICLQISGNFALHCSRYANDICPWQIGVIVLLSITLFILLILFLVLIFCKCKGGCNKGQASGDVYLQNLGCRTQQ</sequence>
<organism evidence="3 4">
    <name type="scientific">Engystomops pustulosus</name>
    <name type="common">Tungara frog</name>
    <name type="synonym">Physalaemus pustulosus</name>
    <dbReference type="NCBI Taxonomy" id="76066"/>
    <lineage>
        <taxon>Eukaryota</taxon>
        <taxon>Metazoa</taxon>
        <taxon>Chordata</taxon>
        <taxon>Craniata</taxon>
        <taxon>Vertebrata</taxon>
        <taxon>Euteleostomi</taxon>
        <taxon>Amphibia</taxon>
        <taxon>Batrachia</taxon>
        <taxon>Anura</taxon>
        <taxon>Neobatrachia</taxon>
        <taxon>Hyloidea</taxon>
        <taxon>Leptodactylidae</taxon>
        <taxon>Leiuperinae</taxon>
        <taxon>Engystomops</taxon>
    </lineage>
</organism>
<reference evidence="3" key="1">
    <citation type="thesis" date="2020" institute="ProQuest LLC" country="789 East Eisenhower Parkway, Ann Arbor, MI, USA">
        <title>Comparative Genomics and Chromosome Evolution.</title>
        <authorList>
            <person name="Mudd A.B."/>
        </authorList>
    </citation>
    <scope>NUCLEOTIDE SEQUENCE</scope>
    <source>
        <strain evidence="3">237g6f4</strain>
        <tissue evidence="3">Blood</tissue>
    </source>
</reference>
<accession>A0AAV6ZX11</accession>
<feature type="transmembrane region" description="Helical" evidence="1">
    <location>
        <begin position="33"/>
        <end position="58"/>
    </location>
</feature>
<name>A0AAV6ZX11_ENGPU</name>
<keyword evidence="1" id="KW-0472">Membrane</keyword>
<dbReference type="EMBL" id="WNYA01000010">
    <property type="protein sequence ID" value="KAG8553030.1"/>
    <property type="molecule type" value="Genomic_DNA"/>
</dbReference>
<keyword evidence="1" id="KW-1133">Transmembrane helix</keyword>
<evidence type="ECO:0000313" key="3">
    <source>
        <dbReference type="EMBL" id="KAG8553030.1"/>
    </source>
</evidence>
<feature type="chain" id="PRO_5043316628" evidence="2">
    <location>
        <begin position="21"/>
        <end position="84"/>
    </location>
</feature>
<evidence type="ECO:0000313" key="4">
    <source>
        <dbReference type="Proteomes" id="UP000824782"/>
    </source>
</evidence>
<proteinExistence type="predicted"/>
<evidence type="ECO:0000256" key="2">
    <source>
        <dbReference type="SAM" id="SignalP"/>
    </source>
</evidence>
<evidence type="ECO:0000256" key="1">
    <source>
        <dbReference type="SAM" id="Phobius"/>
    </source>
</evidence>